<dbReference type="PANTHER" id="PTHR21090:SF5">
    <property type="entry name" value="PENTAFUNCTIONAL AROM POLYPEPTIDE"/>
    <property type="match status" value="1"/>
</dbReference>
<dbReference type="SUPFAM" id="SSF55205">
    <property type="entry name" value="EPT/RTPC-like"/>
    <property type="match status" value="1"/>
</dbReference>
<feature type="binding site" evidence="7">
    <location>
        <position position="368"/>
    </location>
    <ligand>
        <name>phosphoenolpyruvate</name>
        <dbReference type="ChEBI" id="CHEBI:58702"/>
    </ligand>
</feature>
<dbReference type="InterPro" id="IPR001986">
    <property type="entry name" value="Enolpyruvate_Tfrase_dom"/>
</dbReference>
<accession>A0A7C4FHJ9</accession>
<dbReference type="NCBIfam" id="TIGR01356">
    <property type="entry name" value="aroA"/>
    <property type="match status" value="1"/>
</dbReference>
<evidence type="ECO:0000256" key="4">
    <source>
        <dbReference type="ARBA" id="ARBA00022679"/>
    </source>
</evidence>
<sequence length="413" mass="45010">MKALVEPSRIWGRIQAPQSKSLAIRYVFSSLMTNVELFDLVESEDVIDAMNAVAVFGVKQEGARFLKPAELSLRSSSVFIRASATVLRMLIPIVAVVGGRLRIDVGETLRRRPIETLISVLSSRGIRFSSTAPPLVMEGRLRDSVIEIGGGESSQYVSGFMYAFALSGGGTILLKSPIPSKNYVYLTAQVLSEAGVKVKIYENRIDIDTPKDLKSITTKVPGDFLLASFYVAAALLTGGEIEVYGLPRSGQPYNPHIIVNAYRDMGAYTMYEDGVWRAKAAEEYKAISIDVDQDPDLAPSVAALASVAQGDTVIENARRLRIKESDRVETLVTVLRKFGVVSWFDGNNIHIVGGNLKSTNITCPDDHRVAMLAAVLATRVGGEVDKAECVNKSNPSFWADLLKINARVSLTHV</sequence>
<dbReference type="PROSITE" id="PS00885">
    <property type="entry name" value="EPSP_SYNTHASE_2"/>
    <property type="match status" value="1"/>
</dbReference>
<feature type="binding site" evidence="7">
    <location>
        <position position="21"/>
    </location>
    <ligand>
        <name>3-phosphoshikimate</name>
        <dbReference type="ChEBI" id="CHEBI:145989"/>
    </ligand>
</feature>
<evidence type="ECO:0000256" key="5">
    <source>
        <dbReference type="ARBA" id="ARBA00023141"/>
    </source>
</evidence>
<dbReference type="InterPro" id="IPR036968">
    <property type="entry name" value="Enolpyruvate_Tfrase_sf"/>
</dbReference>
<dbReference type="GO" id="GO:0003866">
    <property type="term" value="F:3-phosphoshikimate 1-carboxyvinyltransferase activity"/>
    <property type="evidence" value="ECO:0007669"/>
    <property type="project" value="UniProtKB-UniRule"/>
</dbReference>
<comment type="subunit">
    <text evidence="7">Monomer.</text>
</comment>
<feature type="binding site" evidence="7">
    <location>
        <position position="20"/>
    </location>
    <ligand>
        <name>3-phosphoshikimate</name>
        <dbReference type="ChEBI" id="CHEBI:145989"/>
    </ligand>
</feature>
<dbReference type="HAMAP" id="MF_00210">
    <property type="entry name" value="EPSP_synth"/>
    <property type="match status" value="1"/>
</dbReference>
<dbReference type="EMBL" id="DTFF01000043">
    <property type="protein sequence ID" value="HGI87730.1"/>
    <property type="molecule type" value="Genomic_DNA"/>
</dbReference>
<dbReference type="Pfam" id="PF00275">
    <property type="entry name" value="EPSP_synthase"/>
    <property type="match status" value="1"/>
</dbReference>
<feature type="binding site" evidence="7">
    <location>
        <position position="327"/>
    </location>
    <ligand>
        <name>phosphoenolpyruvate</name>
        <dbReference type="ChEBI" id="CHEBI:58702"/>
    </ligand>
</feature>
<evidence type="ECO:0000256" key="7">
    <source>
        <dbReference type="HAMAP-Rule" id="MF_00210"/>
    </source>
</evidence>
<keyword evidence="4 7" id="KW-0808">Transferase</keyword>
<dbReference type="GO" id="GO:0008652">
    <property type="term" value="P:amino acid biosynthetic process"/>
    <property type="evidence" value="ECO:0007669"/>
    <property type="project" value="UniProtKB-KW"/>
</dbReference>
<evidence type="ECO:0000256" key="1">
    <source>
        <dbReference type="ARBA" id="ARBA00004811"/>
    </source>
</evidence>
<feature type="binding site" evidence="7">
    <location>
        <position position="153"/>
    </location>
    <ligand>
        <name>3-phosphoshikimate</name>
        <dbReference type="ChEBI" id="CHEBI:145989"/>
    </ligand>
</feature>
<proteinExistence type="inferred from homology"/>
<feature type="binding site" evidence="7">
    <location>
        <position position="25"/>
    </location>
    <ligand>
        <name>3-phosphoshikimate</name>
        <dbReference type="ChEBI" id="CHEBI:145989"/>
    </ligand>
</feature>
<dbReference type="InterPro" id="IPR006264">
    <property type="entry name" value="EPSP_synthase"/>
</dbReference>
<keyword evidence="3 7" id="KW-0028">Amino-acid biosynthesis</keyword>
<feature type="binding site" evidence="7">
    <location>
        <position position="392"/>
    </location>
    <ligand>
        <name>phosphoenolpyruvate</name>
        <dbReference type="ChEBI" id="CHEBI:58702"/>
    </ligand>
</feature>
<comment type="pathway">
    <text evidence="1">Metabolic intermediate biosynthesis; chorismate biosynthesis; chorismate from D-erythrose 4-phosphate and phosphoenolpyruvate: step 6/7.</text>
</comment>
<dbReference type="InterPro" id="IPR023193">
    <property type="entry name" value="EPSP_synthase_CS"/>
</dbReference>
<comment type="subcellular location">
    <subcellularLocation>
        <location evidence="7">Cytoplasm</location>
    </subcellularLocation>
</comment>
<dbReference type="Gene3D" id="3.65.10.10">
    <property type="entry name" value="Enolpyruvate transferase domain"/>
    <property type="match status" value="2"/>
</dbReference>
<comment type="caution">
    <text evidence="9">The sequence shown here is derived from an EMBL/GenBank/DDBJ whole genome shotgun (WGS) entry which is preliminary data.</text>
</comment>
<feature type="binding site" evidence="7">
    <location>
        <position position="112"/>
    </location>
    <ligand>
        <name>phosphoenolpyruvate</name>
        <dbReference type="ChEBI" id="CHEBI:58702"/>
    </ligand>
</feature>
<feature type="binding site" evidence="7">
    <location>
        <position position="323"/>
    </location>
    <ligand>
        <name>3-phosphoshikimate</name>
        <dbReference type="ChEBI" id="CHEBI:145989"/>
    </ligand>
</feature>
<dbReference type="GO" id="GO:0009423">
    <property type="term" value="P:chorismate biosynthetic process"/>
    <property type="evidence" value="ECO:0007669"/>
    <property type="project" value="UniProtKB-UniRule"/>
</dbReference>
<feature type="binding site" evidence="7">
    <location>
        <position position="155"/>
    </location>
    <ligand>
        <name>phosphoenolpyruvate</name>
        <dbReference type="ChEBI" id="CHEBI:58702"/>
    </ligand>
</feature>
<dbReference type="PIRSF" id="PIRSF000505">
    <property type="entry name" value="EPSPS"/>
    <property type="match status" value="1"/>
</dbReference>
<evidence type="ECO:0000313" key="9">
    <source>
        <dbReference type="EMBL" id="HGI87730.1"/>
    </source>
</evidence>
<feature type="binding site" evidence="7">
    <location>
        <position position="20"/>
    </location>
    <ligand>
        <name>phosphoenolpyruvate</name>
        <dbReference type="ChEBI" id="CHEBI:58702"/>
    </ligand>
</feature>
<dbReference type="GO" id="GO:0009073">
    <property type="term" value="P:aromatic amino acid family biosynthetic process"/>
    <property type="evidence" value="ECO:0007669"/>
    <property type="project" value="UniProtKB-KW"/>
</dbReference>
<evidence type="ECO:0000256" key="6">
    <source>
        <dbReference type="ARBA" id="ARBA00044633"/>
    </source>
</evidence>
<feature type="binding site" evidence="7">
    <location>
        <position position="180"/>
    </location>
    <ligand>
        <name>3-phosphoshikimate</name>
        <dbReference type="ChEBI" id="CHEBI:145989"/>
    </ligand>
</feature>
<comment type="function">
    <text evidence="7">Catalyzes the transfer of the enolpyruvyl moiety of phosphoenolpyruvate (PEP) to the 5-hydroxyl of shikimate-3-phosphate (S3P) to produce enolpyruvyl shikimate-3-phosphate and inorganic phosphate.</text>
</comment>
<comment type="catalytic activity">
    <reaction evidence="6">
        <text>3-phosphoshikimate + phosphoenolpyruvate = 5-O-(1-carboxyvinyl)-3-phosphoshikimate + phosphate</text>
        <dbReference type="Rhea" id="RHEA:21256"/>
        <dbReference type="ChEBI" id="CHEBI:43474"/>
        <dbReference type="ChEBI" id="CHEBI:57701"/>
        <dbReference type="ChEBI" id="CHEBI:58702"/>
        <dbReference type="ChEBI" id="CHEBI:145989"/>
        <dbReference type="EC" id="2.5.1.19"/>
    </reaction>
    <physiologicalReaction direction="left-to-right" evidence="6">
        <dbReference type="Rhea" id="RHEA:21257"/>
    </physiologicalReaction>
</comment>
<dbReference type="AlphaFoldDB" id="A0A7C4FHJ9"/>
<name>A0A7C4FHJ9_9CREN</name>
<feature type="active site" description="Proton acceptor" evidence="7">
    <location>
        <position position="296"/>
    </location>
</feature>
<feature type="binding site" evidence="7">
    <location>
        <position position="155"/>
    </location>
    <ligand>
        <name>3-phosphoshikimate</name>
        <dbReference type="ChEBI" id="CHEBI:145989"/>
    </ligand>
</feature>
<feature type="binding site" evidence="7">
    <location>
        <position position="296"/>
    </location>
    <ligand>
        <name>3-phosphoshikimate</name>
        <dbReference type="ChEBI" id="CHEBI:145989"/>
    </ligand>
</feature>
<evidence type="ECO:0000256" key="2">
    <source>
        <dbReference type="ARBA" id="ARBA00009948"/>
    </source>
</evidence>
<dbReference type="UniPathway" id="UPA00053">
    <property type="reaction ID" value="UER00089"/>
</dbReference>
<dbReference type="InterPro" id="IPR013792">
    <property type="entry name" value="RNA3'P_cycl/enolpyr_Trfase_a/b"/>
</dbReference>
<dbReference type="GO" id="GO:0005737">
    <property type="term" value="C:cytoplasm"/>
    <property type="evidence" value="ECO:0007669"/>
    <property type="project" value="UniProtKB-SubCell"/>
</dbReference>
<gene>
    <name evidence="7 9" type="primary">aroA</name>
    <name evidence="9" type="ORF">ENV14_04980</name>
</gene>
<comment type="caution">
    <text evidence="7">Lacks conserved residue(s) required for the propagation of feature annotation.</text>
</comment>
<comment type="similarity">
    <text evidence="2 7">Belongs to the EPSP synthase family.</text>
</comment>
<keyword evidence="5 7" id="KW-0057">Aromatic amino acid biosynthesis</keyword>
<evidence type="ECO:0000256" key="3">
    <source>
        <dbReference type="ARBA" id="ARBA00022605"/>
    </source>
</evidence>
<feature type="domain" description="Enolpyruvate transferase" evidence="8">
    <location>
        <begin position="7"/>
        <end position="401"/>
    </location>
</feature>
<evidence type="ECO:0000259" key="8">
    <source>
        <dbReference type="Pfam" id="PF00275"/>
    </source>
</evidence>
<dbReference type="PANTHER" id="PTHR21090">
    <property type="entry name" value="AROM/DEHYDROQUINATE SYNTHASE"/>
    <property type="match status" value="1"/>
</dbReference>
<dbReference type="EC" id="2.5.1.19" evidence="7"/>
<feature type="binding site" evidence="7">
    <location>
        <position position="154"/>
    </location>
    <ligand>
        <name>3-phosphoshikimate</name>
        <dbReference type="ChEBI" id="CHEBI:145989"/>
    </ligand>
</feature>
<organism evidence="9">
    <name type="scientific">Ignisphaera aggregans</name>
    <dbReference type="NCBI Taxonomy" id="334771"/>
    <lineage>
        <taxon>Archaea</taxon>
        <taxon>Thermoproteota</taxon>
        <taxon>Thermoprotei</taxon>
        <taxon>Desulfurococcales</taxon>
        <taxon>Desulfurococcaceae</taxon>
        <taxon>Ignisphaera</taxon>
    </lineage>
</organism>
<protein>
    <recommendedName>
        <fullName evidence="7">3-phosphoshikimate 1-carboxyvinyltransferase</fullName>
        <ecNumber evidence="7">2.5.1.19</ecNumber>
    </recommendedName>
    <alternativeName>
        <fullName evidence="7">5-enolpyruvylshikimate-3-phosphate synthase</fullName>
        <shortName evidence="7">EPSP synthase</shortName>
        <shortName evidence="7">EPSPS</shortName>
    </alternativeName>
</protein>
<keyword evidence="7" id="KW-0963">Cytoplasm</keyword>
<reference evidence="9" key="1">
    <citation type="journal article" date="2020" name="mSystems">
        <title>Genome- and Community-Level Interaction Insights into Carbon Utilization and Element Cycling Functions of Hydrothermarchaeota in Hydrothermal Sediment.</title>
        <authorList>
            <person name="Zhou Z."/>
            <person name="Liu Y."/>
            <person name="Xu W."/>
            <person name="Pan J."/>
            <person name="Luo Z.H."/>
            <person name="Li M."/>
        </authorList>
    </citation>
    <scope>NUCLEOTIDE SEQUENCE [LARGE SCALE GENOMIC DNA]</scope>
    <source>
        <strain evidence="9">SpSt-732</strain>
    </source>
</reference>